<evidence type="ECO:0008006" key="4">
    <source>
        <dbReference type="Google" id="ProtNLM"/>
    </source>
</evidence>
<evidence type="ECO:0000313" key="2">
    <source>
        <dbReference type="EMBL" id="KAF1934934.1"/>
    </source>
</evidence>
<dbReference type="AlphaFoldDB" id="A0A6A5S621"/>
<sequence>MVRISSVVGLLLTLAVGAQAGSYCQCLYSNGSHCCVDDNVGGCTNTCMNAVPVFKDAGCNAGGKNSQVSVFNAQFRTGCK</sequence>
<protein>
    <recommendedName>
        <fullName evidence="4">Extracellular membrane protein CFEM domain-containing protein</fullName>
    </recommendedName>
</protein>
<organism evidence="2 3">
    <name type="scientific">Clathrospora elynae</name>
    <dbReference type="NCBI Taxonomy" id="706981"/>
    <lineage>
        <taxon>Eukaryota</taxon>
        <taxon>Fungi</taxon>
        <taxon>Dikarya</taxon>
        <taxon>Ascomycota</taxon>
        <taxon>Pezizomycotina</taxon>
        <taxon>Dothideomycetes</taxon>
        <taxon>Pleosporomycetidae</taxon>
        <taxon>Pleosporales</taxon>
        <taxon>Diademaceae</taxon>
        <taxon>Clathrospora</taxon>
    </lineage>
</organism>
<keyword evidence="1" id="KW-0732">Signal</keyword>
<proteinExistence type="predicted"/>
<keyword evidence="3" id="KW-1185">Reference proteome</keyword>
<dbReference type="OrthoDB" id="2818448at2759"/>
<feature type="chain" id="PRO_5025414344" description="Extracellular membrane protein CFEM domain-containing protein" evidence="1">
    <location>
        <begin position="21"/>
        <end position="80"/>
    </location>
</feature>
<evidence type="ECO:0000313" key="3">
    <source>
        <dbReference type="Proteomes" id="UP000800038"/>
    </source>
</evidence>
<dbReference type="EMBL" id="ML976342">
    <property type="protein sequence ID" value="KAF1934934.1"/>
    <property type="molecule type" value="Genomic_DNA"/>
</dbReference>
<name>A0A6A5S621_9PLEO</name>
<reference evidence="2" key="1">
    <citation type="journal article" date="2020" name="Stud. Mycol.">
        <title>101 Dothideomycetes genomes: a test case for predicting lifestyles and emergence of pathogens.</title>
        <authorList>
            <person name="Haridas S."/>
            <person name="Albert R."/>
            <person name="Binder M."/>
            <person name="Bloem J."/>
            <person name="Labutti K."/>
            <person name="Salamov A."/>
            <person name="Andreopoulos B."/>
            <person name="Baker S."/>
            <person name="Barry K."/>
            <person name="Bills G."/>
            <person name="Bluhm B."/>
            <person name="Cannon C."/>
            <person name="Castanera R."/>
            <person name="Culley D."/>
            <person name="Daum C."/>
            <person name="Ezra D."/>
            <person name="Gonzalez J."/>
            <person name="Henrissat B."/>
            <person name="Kuo A."/>
            <person name="Liang C."/>
            <person name="Lipzen A."/>
            <person name="Lutzoni F."/>
            <person name="Magnuson J."/>
            <person name="Mondo S."/>
            <person name="Nolan M."/>
            <person name="Ohm R."/>
            <person name="Pangilinan J."/>
            <person name="Park H.-J."/>
            <person name="Ramirez L."/>
            <person name="Alfaro M."/>
            <person name="Sun H."/>
            <person name="Tritt A."/>
            <person name="Yoshinaga Y."/>
            <person name="Zwiers L.-H."/>
            <person name="Turgeon B."/>
            <person name="Goodwin S."/>
            <person name="Spatafora J."/>
            <person name="Crous P."/>
            <person name="Grigoriev I."/>
        </authorList>
    </citation>
    <scope>NUCLEOTIDE SEQUENCE</scope>
    <source>
        <strain evidence="2">CBS 161.51</strain>
    </source>
</reference>
<evidence type="ECO:0000256" key="1">
    <source>
        <dbReference type="SAM" id="SignalP"/>
    </source>
</evidence>
<accession>A0A6A5S621</accession>
<gene>
    <name evidence="2" type="ORF">EJ02DRAFT_460807</name>
</gene>
<dbReference type="Proteomes" id="UP000800038">
    <property type="component" value="Unassembled WGS sequence"/>
</dbReference>
<feature type="signal peptide" evidence="1">
    <location>
        <begin position="1"/>
        <end position="20"/>
    </location>
</feature>